<gene>
    <name evidence="2" type="ORF">DF220_10610</name>
</gene>
<evidence type="ECO:0000313" key="3">
    <source>
        <dbReference type="Proteomes" id="UP000244978"/>
    </source>
</evidence>
<dbReference type="Pfam" id="PF00583">
    <property type="entry name" value="Acetyltransf_1"/>
    <property type="match status" value="1"/>
</dbReference>
<feature type="domain" description="N-acetyltransferase" evidence="1">
    <location>
        <begin position="5"/>
        <end position="180"/>
    </location>
</feature>
<dbReference type="InterPro" id="IPR000182">
    <property type="entry name" value="GNAT_dom"/>
</dbReference>
<dbReference type="GO" id="GO:0016747">
    <property type="term" value="F:acyltransferase activity, transferring groups other than amino-acyl groups"/>
    <property type="evidence" value="ECO:0007669"/>
    <property type="project" value="InterPro"/>
</dbReference>
<protein>
    <submittedName>
        <fullName evidence="2">GNAT family N-acetyltransferase</fullName>
    </submittedName>
</protein>
<organism evidence="2 3">
    <name type="scientific">Homoserinimonas hongtaonis</name>
    <dbReference type="NCBI Taxonomy" id="2079791"/>
    <lineage>
        <taxon>Bacteria</taxon>
        <taxon>Bacillati</taxon>
        <taxon>Actinomycetota</taxon>
        <taxon>Actinomycetes</taxon>
        <taxon>Micrococcales</taxon>
        <taxon>Microbacteriaceae</taxon>
        <taxon>Homoserinimonas</taxon>
    </lineage>
</organism>
<dbReference type="CDD" id="cd04301">
    <property type="entry name" value="NAT_SF"/>
    <property type="match status" value="1"/>
</dbReference>
<evidence type="ECO:0000313" key="2">
    <source>
        <dbReference type="EMBL" id="PWB98566.1"/>
    </source>
</evidence>
<proteinExistence type="predicted"/>
<evidence type="ECO:0000259" key="1">
    <source>
        <dbReference type="PROSITE" id="PS51186"/>
    </source>
</evidence>
<keyword evidence="3" id="KW-1185">Reference proteome</keyword>
<dbReference type="SUPFAM" id="SSF55729">
    <property type="entry name" value="Acyl-CoA N-acyltransferases (Nat)"/>
    <property type="match status" value="1"/>
</dbReference>
<keyword evidence="2" id="KW-0808">Transferase</keyword>
<dbReference type="AlphaFoldDB" id="A0A2U1T3W8"/>
<dbReference type="Gene3D" id="3.40.630.30">
    <property type="match status" value="1"/>
</dbReference>
<dbReference type="EMBL" id="QEEX01000001">
    <property type="protein sequence ID" value="PWB98566.1"/>
    <property type="molecule type" value="Genomic_DNA"/>
</dbReference>
<dbReference type="PROSITE" id="PS51186">
    <property type="entry name" value="GNAT"/>
    <property type="match status" value="1"/>
</dbReference>
<comment type="caution">
    <text evidence="2">The sequence shown here is derived from an EMBL/GenBank/DDBJ whole genome shotgun (WGS) entry which is preliminary data.</text>
</comment>
<dbReference type="Proteomes" id="UP000244978">
    <property type="component" value="Unassembled WGS sequence"/>
</dbReference>
<reference evidence="3" key="1">
    <citation type="submission" date="2018-04" db="EMBL/GenBank/DDBJ databases">
        <authorList>
            <person name="Liu S."/>
            <person name="Wang Z."/>
            <person name="Li J."/>
        </authorList>
    </citation>
    <scope>NUCLEOTIDE SEQUENCE [LARGE SCALE GENOMIC DNA]</scope>
    <source>
        <strain evidence="3">S1194</strain>
    </source>
</reference>
<dbReference type="InterPro" id="IPR016181">
    <property type="entry name" value="Acyl_CoA_acyltransferase"/>
</dbReference>
<sequence>MVGVFGVRGDPAHCFCQYFKLRGREWNTSDGEKRRMLCDDREQAIAEARHGPGLVAYLGDEAVGWCAVEPRVAYPRLLASNHLRSTEHPRDDPSVWAVTCFVVKVGFRRRGIAGELLSAAVDAARAGGARTVEGYAVDTSRGRLSAAELYHGTLSLFVAAGFRVVGRPGEPGTVLVELGL</sequence>
<accession>A0A2U1T3W8</accession>
<name>A0A2U1T3W8_9MICO</name>